<keyword evidence="2" id="KW-1133">Transmembrane helix</keyword>
<keyword evidence="2" id="KW-0472">Membrane</keyword>
<feature type="region of interest" description="Disordered" evidence="1">
    <location>
        <begin position="225"/>
        <end position="284"/>
    </location>
</feature>
<feature type="compositionally biased region" description="Basic and acidic residues" evidence="1">
    <location>
        <begin position="271"/>
        <end position="284"/>
    </location>
</feature>
<dbReference type="RefSeq" id="WP_344840066.1">
    <property type="nucleotide sequence ID" value="NZ_BAAAUV010000056.1"/>
</dbReference>
<feature type="compositionally biased region" description="Low complexity" evidence="1">
    <location>
        <begin position="128"/>
        <end position="145"/>
    </location>
</feature>
<feature type="compositionally biased region" description="Pro residues" evidence="1">
    <location>
        <begin position="227"/>
        <end position="238"/>
    </location>
</feature>
<gene>
    <name evidence="3" type="ORF">GCM10010468_81220</name>
</gene>
<feature type="compositionally biased region" description="Basic residues" evidence="1">
    <location>
        <begin position="158"/>
        <end position="182"/>
    </location>
</feature>
<name>A0ABP6QRU1_9ACTN</name>
<reference evidence="4" key="1">
    <citation type="journal article" date="2019" name="Int. J. Syst. Evol. Microbiol.">
        <title>The Global Catalogue of Microorganisms (GCM) 10K type strain sequencing project: providing services to taxonomists for standard genome sequencing and annotation.</title>
        <authorList>
            <consortium name="The Broad Institute Genomics Platform"/>
            <consortium name="The Broad Institute Genome Sequencing Center for Infectious Disease"/>
            <person name="Wu L."/>
            <person name="Ma J."/>
        </authorList>
    </citation>
    <scope>NUCLEOTIDE SEQUENCE [LARGE SCALE GENOMIC DNA]</scope>
    <source>
        <strain evidence="4">JCM 9377</strain>
    </source>
</reference>
<dbReference type="EMBL" id="BAAAUV010000056">
    <property type="protein sequence ID" value="GAA3243175.1"/>
    <property type="molecule type" value="Genomic_DNA"/>
</dbReference>
<feature type="compositionally biased region" description="Basic residues" evidence="1">
    <location>
        <begin position="109"/>
        <end position="121"/>
    </location>
</feature>
<proteinExistence type="predicted"/>
<keyword evidence="4" id="KW-1185">Reference proteome</keyword>
<feature type="transmembrane region" description="Helical" evidence="2">
    <location>
        <begin position="73"/>
        <end position="95"/>
    </location>
</feature>
<dbReference type="Proteomes" id="UP001501237">
    <property type="component" value="Unassembled WGS sequence"/>
</dbReference>
<evidence type="ECO:0000256" key="2">
    <source>
        <dbReference type="SAM" id="Phobius"/>
    </source>
</evidence>
<comment type="caution">
    <text evidence="3">The sequence shown here is derived from an EMBL/GenBank/DDBJ whole genome shotgun (WGS) entry which is preliminary data.</text>
</comment>
<accession>A0ABP6QRU1</accession>
<evidence type="ECO:0000313" key="3">
    <source>
        <dbReference type="EMBL" id="GAA3243175.1"/>
    </source>
</evidence>
<organism evidence="3 4">
    <name type="scientific">Actinocorallia longicatena</name>
    <dbReference type="NCBI Taxonomy" id="111803"/>
    <lineage>
        <taxon>Bacteria</taxon>
        <taxon>Bacillati</taxon>
        <taxon>Actinomycetota</taxon>
        <taxon>Actinomycetes</taxon>
        <taxon>Streptosporangiales</taxon>
        <taxon>Thermomonosporaceae</taxon>
        <taxon>Actinocorallia</taxon>
    </lineage>
</organism>
<protein>
    <submittedName>
        <fullName evidence="3">Uncharacterized protein</fullName>
    </submittedName>
</protein>
<evidence type="ECO:0000313" key="4">
    <source>
        <dbReference type="Proteomes" id="UP001501237"/>
    </source>
</evidence>
<feature type="region of interest" description="Disordered" evidence="1">
    <location>
        <begin position="101"/>
        <end position="146"/>
    </location>
</feature>
<feature type="region of interest" description="Disordered" evidence="1">
    <location>
        <begin position="158"/>
        <end position="204"/>
    </location>
</feature>
<feature type="compositionally biased region" description="Low complexity" evidence="1">
    <location>
        <begin position="239"/>
        <end position="264"/>
    </location>
</feature>
<keyword evidence="2" id="KW-0812">Transmembrane</keyword>
<evidence type="ECO:0000256" key="1">
    <source>
        <dbReference type="SAM" id="MobiDB-lite"/>
    </source>
</evidence>
<sequence length="284" mass="29510">MNIRRPRKTRTSRAEALLQETSADPAAPLARLLAASSGDGHDGELIGRDQALSAFRAAVIDPPERPSMFKSLLTLKVGVAVAAVTILGGASLAAAHEGVFPGQAQGGRGHGKPSAKHKKGHDGHGNRPTAAPTPTSPTAVPSADPELTRLCRIVLAKKKRHHHARPKGHQRPKAHPSKRVHPSPRPSWTPSAKPATPPTPDLSALIKAAGGADKVKAFCKNLLAHPAPRPVPTTPPTAAPTAVPTTAPTTVPTGVPTTAPTGRPGKFPTARPEDDHGKPRPEGR</sequence>